<dbReference type="KEGG" id="mpi:Mpet_1998"/>
<dbReference type="InterPro" id="IPR036069">
    <property type="entry name" value="DUF34/NIF3_sf"/>
</dbReference>
<evidence type="ECO:0000313" key="4">
    <source>
        <dbReference type="EMBL" id="ADN36748.1"/>
    </source>
</evidence>
<evidence type="ECO:0000256" key="3">
    <source>
        <dbReference type="PIRSR" id="PIRSR602678-1"/>
    </source>
</evidence>
<name>E1RJE2_METP4</name>
<dbReference type="Gene3D" id="3.40.1390.30">
    <property type="entry name" value="NIF3 (NGG1p interacting factor 3)-like"/>
    <property type="match status" value="1"/>
</dbReference>
<dbReference type="SUPFAM" id="SSF102705">
    <property type="entry name" value="NIF3 (NGG1p interacting factor 3)-like"/>
    <property type="match status" value="1"/>
</dbReference>
<organism evidence="4 5">
    <name type="scientific">Methanolacinia petrolearia (strain DSM 11571 / OCM 486 / SEBR 4847)</name>
    <name type="common">Methanoplanus petrolearius</name>
    <dbReference type="NCBI Taxonomy" id="679926"/>
    <lineage>
        <taxon>Archaea</taxon>
        <taxon>Methanobacteriati</taxon>
        <taxon>Methanobacteriota</taxon>
        <taxon>Stenosarchaea group</taxon>
        <taxon>Methanomicrobia</taxon>
        <taxon>Methanomicrobiales</taxon>
        <taxon>Methanomicrobiaceae</taxon>
        <taxon>Methanolacinia</taxon>
    </lineage>
</organism>
<feature type="binding site" evidence="3">
    <location>
        <position position="70"/>
    </location>
    <ligand>
        <name>a divalent metal cation</name>
        <dbReference type="ChEBI" id="CHEBI:60240"/>
        <label>1</label>
    </ligand>
</feature>
<accession>E1RJE2</accession>
<reference evidence="4 5" key="1">
    <citation type="journal article" date="2010" name="Stand. Genomic Sci.">
        <title>Complete genome sequence of Methanoplanus petrolearius type strain (SEBR 4847).</title>
        <authorList>
            <person name="Brambilla E."/>
            <person name="Djao O.D."/>
            <person name="Daligault H."/>
            <person name="Lapidus A."/>
            <person name="Lucas S."/>
            <person name="Hammon N."/>
            <person name="Nolan M."/>
            <person name="Tice H."/>
            <person name="Cheng J.F."/>
            <person name="Han C."/>
            <person name="Tapia R."/>
            <person name="Goodwin L."/>
            <person name="Pitluck S."/>
            <person name="Liolios K."/>
            <person name="Ivanova N."/>
            <person name="Mavromatis K."/>
            <person name="Mikhailova N."/>
            <person name="Pati A."/>
            <person name="Chen A."/>
            <person name="Palaniappan K."/>
            <person name="Land M."/>
            <person name="Hauser L."/>
            <person name="Chang Y.J."/>
            <person name="Jeffries C.D."/>
            <person name="Rohde M."/>
            <person name="Spring S."/>
            <person name="Sikorski J."/>
            <person name="Goker M."/>
            <person name="Woyke T."/>
            <person name="Bristow J."/>
            <person name="Eisen J.A."/>
            <person name="Markowitz V."/>
            <person name="Hugenholtz P."/>
            <person name="Kyrpides N.C."/>
            <person name="Klenk H.P."/>
        </authorList>
    </citation>
    <scope>NUCLEOTIDE SEQUENCE [LARGE SCALE GENOMIC DNA]</scope>
    <source>
        <strain evidence="5">DSM 11571 / OCM 486 / SEBR 4847</strain>
    </source>
</reference>
<evidence type="ECO:0000256" key="1">
    <source>
        <dbReference type="ARBA" id="ARBA00006964"/>
    </source>
</evidence>
<dbReference type="PANTHER" id="PTHR13799:SF14">
    <property type="entry name" value="GTP CYCLOHYDROLASE 1 TYPE 2 HOMOLOG"/>
    <property type="match status" value="1"/>
</dbReference>
<feature type="binding site" evidence="3">
    <location>
        <position position="209"/>
    </location>
    <ligand>
        <name>a divalent metal cation</name>
        <dbReference type="ChEBI" id="CHEBI:60240"/>
        <label>1</label>
    </ligand>
</feature>
<dbReference type="Proteomes" id="UP000006565">
    <property type="component" value="Chromosome"/>
</dbReference>
<protein>
    <recommendedName>
        <fullName evidence="6">NGG1p interacting factor 3 protein, NIF3</fullName>
    </recommendedName>
</protein>
<dbReference type="PANTHER" id="PTHR13799">
    <property type="entry name" value="NGG1 INTERACTING FACTOR 3"/>
    <property type="match status" value="1"/>
</dbReference>
<keyword evidence="5" id="KW-1185">Reference proteome</keyword>
<dbReference type="HOGENOM" id="CLU_037423_2_0_2"/>
<dbReference type="GO" id="GO:0046872">
    <property type="term" value="F:metal ion binding"/>
    <property type="evidence" value="ECO:0007669"/>
    <property type="project" value="UniProtKB-KW"/>
</dbReference>
<feature type="binding site" evidence="3">
    <location>
        <position position="213"/>
    </location>
    <ligand>
        <name>a divalent metal cation</name>
        <dbReference type="ChEBI" id="CHEBI:60240"/>
        <label>1</label>
    </ligand>
</feature>
<keyword evidence="2 3" id="KW-0479">Metal-binding</keyword>
<dbReference type="EMBL" id="CP002117">
    <property type="protein sequence ID" value="ADN36748.1"/>
    <property type="molecule type" value="Genomic_DNA"/>
</dbReference>
<dbReference type="STRING" id="679926.Mpet_1998"/>
<dbReference type="AlphaFoldDB" id="E1RJE2"/>
<evidence type="ECO:0000256" key="2">
    <source>
        <dbReference type="ARBA" id="ARBA00022723"/>
    </source>
</evidence>
<sequence length="250" mass="27997">MIIIKAKLLFWKIERKVPLSLAFPYDTVGYLGTKSAEDLDVNKILMMMDYIPVQKGIEIDYDAYDLLVLHHPPVTKPKIPSYVIHSNWDIVSGGACDALADCLNITVHDVFDKKARLGRIGTFERGPVPLPEFCKTVKEKLSLNTLRVVNFDENTEINKICLIPGFGLNPKYIEMADEEGADLYLSGDLTHPGAILAKNSGLVLIDATHHATEVPGLYRLRELITELGIETEIIDTKVPWEYYSGNRGNI</sequence>
<comment type="similarity">
    <text evidence="1">Belongs to the GTP cyclohydrolase I type 2/NIF3 family.</text>
</comment>
<dbReference type="RefSeq" id="WP_013329925.1">
    <property type="nucleotide sequence ID" value="NC_014507.1"/>
</dbReference>
<dbReference type="eggNOG" id="arCOG04454">
    <property type="taxonomic scope" value="Archaea"/>
</dbReference>
<dbReference type="GO" id="GO:0005737">
    <property type="term" value="C:cytoplasm"/>
    <property type="evidence" value="ECO:0007669"/>
    <property type="project" value="TreeGrafter"/>
</dbReference>
<dbReference type="GeneID" id="9744477"/>
<dbReference type="Pfam" id="PF01784">
    <property type="entry name" value="DUF34_NIF3"/>
    <property type="match status" value="1"/>
</dbReference>
<evidence type="ECO:0000313" key="5">
    <source>
        <dbReference type="Proteomes" id="UP000006565"/>
    </source>
</evidence>
<feature type="binding site" evidence="3">
    <location>
        <position position="89"/>
    </location>
    <ligand>
        <name>a divalent metal cation</name>
        <dbReference type="ChEBI" id="CHEBI:60240"/>
        <label>1</label>
    </ligand>
</feature>
<feature type="binding site" evidence="3">
    <location>
        <position position="71"/>
    </location>
    <ligand>
        <name>a divalent metal cation</name>
        <dbReference type="ChEBI" id="CHEBI:60240"/>
        <label>1</label>
    </ligand>
</feature>
<proteinExistence type="inferred from homology"/>
<gene>
    <name evidence="4" type="ordered locus">Mpet_1998</name>
</gene>
<dbReference type="InterPro" id="IPR002678">
    <property type="entry name" value="DUF34/NIF3"/>
</dbReference>
<evidence type="ECO:0008006" key="6">
    <source>
        <dbReference type="Google" id="ProtNLM"/>
    </source>
</evidence>